<protein>
    <submittedName>
        <fullName evidence="1">Uncharacterized protein</fullName>
    </submittedName>
</protein>
<dbReference type="EMBL" id="LAZR01036631">
    <property type="protein sequence ID" value="KKL24346.1"/>
    <property type="molecule type" value="Genomic_DNA"/>
</dbReference>
<name>A0A0F9E368_9ZZZZ</name>
<evidence type="ECO:0000313" key="1">
    <source>
        <dbReference type="EMBL" id="KKL24346.1"/>
    </source>
</evidence>
<gene>
    <name evidence="1" type="ORF">LCGC14_2416250</name>
</gene>
<dbReference type="AlphaFoldDB" id="A0A0F9E368"/>
<accession>A0A0F9E368</accession>
<reference evidence="1" key="1">
    <citation type="journal article" date="2015" name="Nature">
        <title>Complex archaea that bridge the gap between prokaryotes and eukaryotes.</title>
        <authorList>
            <person name="Spang A."/>
            <person name="Saw J.H."/>
            <person name="Jorgensen S.L."/>
            <person name="Zaremba-Niedzwiedzka K."/>
            <person name="Martijn J."/>
            <person name="Lind A.E."/>
            <person name="van Eijk R."/>
            <person name="Schleper C."/>
            <person name="Guy L."/>
            <person name="Ettema T.J."/>
        </authorList>
    </citation>
    <scope>NUCLEOTIDE SEQUENCE</scope>
</reference>
<organism evidence="1">
    <name type="scientific">marine sediment metagenome</name>
    <dbReference type="NCBI Taxonomy" id="412755"/>
    <lineage>
        <taxon>unclassified sequences</taxon>
        <taxon>metagenomes</taxon>
        <taxon>ecological metagenomes</taxon>
    </lineage>
</organism>
<sequence>MIITEHILEQGLSCKGAYGKKQLELLKVPIHEGFRLIKGWKFGLIGTNIPKEDVKRFIELKDAHIKNNQQMSLFLDG</sequence>
<comment type="caution">
    <text evidence="1">The sequence shown here is derived from an EMBL/GenBank/DDBJ whole genome shotgun (WGS) entry which is preliminary data.</text>
</comment>
<proteinExistence type="predicted"/>